<feature type="region of interest" description="Disordered" evidence="5">
    <location>
        <begin position="1"/>
        <end position="54"/>
    </location>
</feature>
<evidence type="ECO:0000256" key="1">
    <source>
        <dbReference type="ARBA" id="ARBA00004141"/>
    </source>
</evidence>
<feature type="compositionally biased region" description="Low complexity" evidence="5">
    <location>
        <begin position="909"/>
        <end position="929"/>
    </location>
</feature>
<gene>
    <name evidence="7" type="primary">Dana\GF13260</name>
    <name evidence="7" type="synonym">dana_GLEANR_13274</name>
    <name evidence="7" type="ORF">GF13260</name>
</gene>
<feature type="region of interest" description="Disordered" evidence="5">
    <location>
        <begin position="89"/>
        <end position="115"/>
    </location>
</feature>
<feature type="compositionally biased region" description="Basic and acidic residues" evidence="5">
    <location>
        <begin position="869"/>
        <end position="878"/>
    </location>
</feature>
<feature type="compositionally biased region" description="Low complexity" evidence="5">
    <location>
        <begin position="946"/>
        <end position="955"/>
    </location>
</feature>
<keyword evidence="4 6" id="KW-0472">Membrane</keyword>
<evidence type="ECO:0000256" key="3">
    <source>
        <dbReference type="ARBA" id="ARBA00022989"/>
    </source>
</evidence>
<feature type="compositionally biased region" description="Basic and acidic residues" evidence="5">
    <location>
        <begin position="687"/>
        <end position="701"/>
    </location>
</feature>
<keyword evidence="3 6" id="KW-1133">Transmembrane helix</keyword>
<feature type="region of interest" description="Disordered" evidence="5">
    <location>
        <begin position="1592"/>
        <end position="1617"/>
    </location>
</feature>
<feature type="region of interest" description="Disordered" evidence="5">
    <location>
        <begin position="1294"/>
        <end position="1382"/>
    </location>
</feature>
<dbReference type="GO" id="GO:0071683">
    <property type="term" value="C:sensory dendrite"/>
    <property type="evidence" value="ECO:0007669"/>
    <property type="project" value="EnsemblMetazoa"/>
</dbReference>
<feature type="compositionally biased region" description="Polar residues" evidence="5">
    <location>
        <begin position="702"/>
        <end position="712"/>
    </location>
</feature>
<protein>
    <recommendedName>
        <fullName evidence="9">Protein stum</fullName>
    </recommendedName>
</protein>
<feature type="compositionally biased region" description="Low complexity" evidence="5">
    <location>
        <begin position="1"/>
        <end position="12"/>
    </location>
</feature>
<feature type="compositionally biased region" description="Low complexity" evidence="5">
    <location>
        <begin position="879"/>
        <end position="893"/>
    </location>
</feature>
<evidence type="ECO:0000256" key="5">
    <source>
        <dbReference type="SAM" id="MobiDB-lite"/>
    </source>
</evidence>
<dbReference type="OrthoDB" id="361532at2759"/>
<dbReference type="InterPro" id="IPR026673">
    <property type="entry name" value="SPEC3/Stum"/>
</dbReference>
<evidence type="ECO:0008006" key="9">
    <source>
        <dbReference type="Google" id="ProtNLM"/>
    </source>
</evidence>
<feature type="compositionally biased region" description="Polar residues" evidence="5">
    <location>
        <begin position="89"/>
        <end position="107"/>
    </location>
</feature>
<feature type="region of interest" description="Disordered" evidence="5">
    <location>
        <begin position="1218"/>
        <end position="1260"/>
    </location>
</feature>
<feature type="compositionally biased region" description="Basic and acidic residues" evidence="5">
    <location>
        <begin position="1081"/>
        <end position="1106"/>
    </location>
</feature>
<comment type="subcellular location">
    <subcellularLocation>
        <location evidence="1">Membrane</location>
        <topology evidence="1">Multi-pass membrane protein</topology>
    </subcellularLocation>
</comment>
<feature type="compositionally biased region" description="Basic and acidic residues" evidence="5">
    <location>
        <begin position="1406"/>
        <end position="1417"/>
    </location>
</feature>
<evidence type="ECO:0000313" key="7">
    <source>
        <dbReference type="EMBL" id="EDV37052.2"/>
    </source>
</evidence>
<feature type="compositionally biased region" description="Polar residues" evidence="5">
    <location>
        <begin position="1323"/>
        <end position="1339"/>
    </location>
</feature>
<feature type="transmembrane region" description="Helical" evidence="6">
    <location>
        <begin position="1820"/>
        <end position="1843"/>
    </location>
</feature>
<dbReference type="PANTHER" id="PTHR21676">
    <property type="entry name" value="PROTEIN STUM"/>
    <property type="match status" value="1"/>
</dbReference>
<evidence type="ECO:0000256" key="6">
    <source>
        <dbReference type="SAM" id="Phobius"/>
    </source>
</evidence>
<dbReference type="HOGENOM" id="CLU_242905_0_0_1"/>
<feature type="region of interest" description="Disordered" evidence="5">
    <location>
        <begin position="1662"/>
        <end position="1685"/>
    </location>
</feature>
<keyword evidence="8" id="KW-1185">Reference proteome</keyword>
<feature type="compositionally biased region" description="Gly residues" evidence="5">
    <location>
        <begin position="1419"/>
        <end position="1431"/>
    </location>
</feature>
<dbReference type="GO" id="GO:0019230">
    <property type="term" value="P:proprioception"/>
    <property type="evidence" value="ECO:0007669"/>
    <property type="project" value="EnsemblMetazoa"/>
</dbReference>
<dbReference type="GO" id="GO:0016020">
    <property type="term" value="C:membrane"/>
    <property type="evidence" value="ECO:0007669"/>
    <property type="project" value="UniProtKB-SubCell"/>
</dbReference>
<dbReference type="Proteomes" id="UP000007801">
    <property type="component" value="Unassembled WGS sequence"/>
</dbReference>
<feature type="region of interest" description="Disordered" evidence="5">
    <location>
        <begin position="377"/>
        <end position="420"/>
    </location>
</feature>
<feature type="region of interest" description="Disordered" evidence="5">
    <location>
        <begin position="453"/>
        <end position="532"/>
    </location>
</feature>
<dbReference type="PANTHER" id="PTHR21676:SF6">
    <property type="entry name" value="PROTEIN STUM"/>
    <property type="match status" value="1"/>
</dbReference>
<dbReference type="GO" id="GO:0050954">
    <property type="term" value="P:sensory perception of mechanical stimulus"/>
    <property type="evidence" value="ECO:0007669"/>
    <property type="project" value="EnsemblMetazoa"/>
</dbReference>
<name>B3MIY6_DROAN</name>
<dbReference type="Pfam" id="PF15795">
    <property type="entry name" value="Spec3"/>
    <property type="match status" value="1"/>
</dbReference>
<sequence length="1899" mass="205104">MQQTLSYSSSSPSPSPMPTPGAAAAPPHPDPSQKPTTPKPKPRPRSTAGINSFQPAVIPVDYSYSTHSHSHAHTRSILSAHSMAPSTFASNQSFVRQPSESDGQPYSSLFGDPVPPPLQADEYFGTAAFEALRSGSVDLPSSEEDALVAAVALNALLPAARERIFPSVPYSRSPRRSLLPHLQPPDIQILPNSSGGSSSEHLGSPNYCLLAPDDILNKPDMYDLENASEEYTTVGPRLSFGNEDEEDVDVEPARTPSQMAAKLSVSSINTEDHRGLLSDTYSGRDWFRPAPQHFPEFTRIPRLRPSSKNIMSMKQDEGPLSPLATMIQDMNSSSSGGEERGSEAKDNGRSEVARDVVLSPKQYLEEQLLLDLGSRQRGLQDYDMPPPPAAPPPYGRTSLTEEPEDDQSIGRASSLKREMSPVIIRDSIPMGGDYRVDQPRPHKKTAFTILSPGQAMVPAAPPHPRRTSQSTTPSKRHASMQSTSTTTSSLLARISPRRRSIFGSDPRLPELPSHLTTDDSPRPSVQFNMSGRYSKLATPQKGILQQRDSLTSSIDTFTPRDLRRRGSVGRSPTRGQGLAYGQKIKSLESLPVITDPYRSSSIPRLHYGSNVDLDVGKEPAVFPPGALPRPLKPNLNPTRRQRGLLRIINKEEPLSTHPPRSNWTSLDDLSRPTAHFQVRRRSSSTSPERRSSTQTASDRRSSNLSTVTTSDFSFRRPSSLAATLPGSRMRRKSVQAPSPNRIPNRIPSFSPRRQSIFQRDSKPQSRHGKIAKPSTLSPIIGTPNKDSSSAQSPTHRSSLRGGDRLSIDTPSEVSTGRRDSISRIPIRKSPESRSSSPVKDSLGITASGRSSRASMSRSPTRMMNPSRTPSRESGRLGDSRSVSRGPPSRPTSRLDQVISRQDMSISRGNSRANSRLSINSSSLRSSSVSPATMARNRSMPNRRKSISPSPASSMMSRRKSISPGALSQARRGAVTSRGKPEKPEVLSRRNSRSRIPTRSAKSPPQSSSTKKRSKSPDKAKTPGTTPRSSKAGKVAAAKGQGSPKSKLKIPASAKAKPKMENSQKTPAKPLRKTAAGAKPSSEAKKGSPPKEPKAEKGKEKDKEKTKPGAGKKNGKEPLAATKTKTPLNKSKPAGGAASESKKPGGTKAHGMVHEKGANGSAPATDIPPLAAQVGNAVLQAVEAVPAVTSEVPVPSTPGGKGSGGGNMSKLVRMSSRLSLLSNKNRADSPQSRKVATVPEHASESEGGFSHGSQPMSNDAAAILEKSQKTLETIQKTVTEATDEIHKTITENLTDLKSLENDLTEGASPTPSSTTMTARPGESASRTGTADGSIAPQSSGELAKSPFPPTQPIEAAVSVLHPPNESSADRISSVPEAECESSDIPTALDASEAELGGHVMPTPESGADFKVDAKRRSPDGQGGSTAGSGGPGKEVLWPAQTERRRQKVARPLDGVTTIIYEIHDMLNGTPKNSVIYTVDLAQDPFIDGDKYFFRSSSQEFLEEKDNNAKKRGLCGGCCTKLFMPCRRSRCSRCCCLPRDRNSDGNLSAENQPVLWSGQSSATTATNVQVIDETKPKKRRKCTEWLKSSCCRSCRKKPGNAEEEQPVRPEQQKTNMSTGPKARGKCGLCLSKVFCCRSVNKVDPTTGDETEVKKCCFCIPCRGRGSRSPKKGSSVSWRDQDPELGIKPTESSVLEGASEAAISTASNAADNQVKEGCCKRFWLMLLCCRKKKRRESNARRQSIKAPPASEDTRKKLHVDLVEYTSKMKGAIPVLPLYLAWFCAFCNVVFPGLGTLLSGLFCLCVGIPRFSQFDSARARIGSFIINIIVAVSQFFCVLFCFVGWGWSIWWGTIMLRCAKKLSKIKKVERLELEEEQRQAQLAATAARNGDAEAAPAAAVAKT</sequence>
<feature type="compositionally biased region" description="Basic and acidic residues" evidence="5">
    <location>
        <begin position="978"/>
        <end position="987"/>
    </location>
</feature>
<proteinExistence type="predicted"/>
<feature type="region of interest" description="Disordered" evidence="5">
    <location>
        <begin position="1190"/>
        <end position="1209"/>
    </location>
</feature>
<dbReference type="EMBL" id="CH902619">
    <property type="protein sequence ID" value="EDV37052.2"/>
    <property type="molecule type" value="Genomic_DNA"/>
</dbReference>
<feature type="compositionally biased region" description="Low complexity" evidence="5">
    <location>
        <begin position="1028"/>
        <end position="1042"/>
    </location>
</feature>
<feature type="compositionally biased region" description="Polar residues" evidence="5">
    <location>
        <begin position="784"/>
        <end position="796"/>
    </location>
</feature>
<feature type="compositionally biased region" description="Polar residues" evidence="5">
    <location>
        <begin position="658"/>
        <end position="667"/>
    </location>
</feature>
<accession>B3MIY6</accession>
<evidence type="ECO:0000256" key="2">
    <source>
        <dbReference type="ARBA" id="ARBA00022692"/>
    </source>
</evidence>
<feature type="compositionally biased region" description="Basic and acidic residues" evidence="5">
    <location>
        <begin position="337"/>
        <end position="354"/>
    </location>
</feature>
<evidence type="ECO:0000313" key="8">
    <source>
        <dbReference type="Proteomes" id="UP000007801"/>
    </source>
</evidence>
<feature type="region of interest" description="Disordered" evidence="5">
    <location>
        <begin position="1395"/>
        <end position="1445"/>
    </location>
</feature>
<dbReference type="InParanoid" id="B3MIY6"/>
<feature type="compositionally biased region" description="Low complexity" evidence="5">
    <location>
        <begin position="847"/>
        <end position="863"/>
    </location>
</feature>
<feature type="compositionally biased region" description="Pro residues" evidence="5">
    <location>
        <begin position="384"/>
        <end position="394"/>
    </location>
</feature>
<feature type="region of interest" description="Disordered" evidence="5">
    <location>
        <begin position="327"/>
        <end position="354"/>
    </location>
</feature>
<feature type="compositionally biased region" description="Polar residues" evidence="5">
    <location>
        <begin position="993"/>
        <end position="1008"/>
    </location>
</feature>
<dbReference type="FunCoup" id="B3MIY6">
    <property type="interactions" value="8"/>
</dbReference>
<feature type="region of interest" description="Disordered" evidence="5">
    <location>
        <begin position="1880"/>
        <end position="1899"/>
    </location>
</feature>
<feature type="region of interest" description="Disordered" evidence="5">
    <location>
        <begin position="646"/>
        <end position="1164"/>
    </location>
</feature>
<evidence type="ECO:0000256" key="4">
    <source>
        <dbReference type="ARBA" id="ARBA00023136"/>
    </source>
</evidence>
<organism evidence="7 8">
    <name type="scientific">Drosophila ananassae</name>
    <name type="common">Fruit fly</name>
    <dbReference type="NCBI Taxonomy" id="7217"/>
    <lineage>
        <taxon>Eukaryota</taxon>
        <taxon>Metazoa</taxon>
        <taxon>Ecdysozoa</taxon>
        <taxon>Arthropoda</taxon>
        <taxon>Hexapoda</taxon>
        <taxon>Insecta</taxon>
        <taxon>Pterygota</taxon>
        <taxon>Neoptera</taxon>
        <taxon>Endopterygota</taxon>
        <taxon>Diptera</taxon>
        <taxon>Brachycera</taxon>
        <taxon>Muscomorpha</taxon>
        <taxon>Ephydroidea</taxon>
        <taxon>Drosophilidae</taxon>
        <taxon>Drosophila</taxon>
        <taxon>Sophophora</taxon>
    </lineage>
</organism>
<dbReference type="GO" id="GO:0042330">
    <property type="term" value="P:taxis"/>
    <property type="evidence" value="ECO:0007669"/>
    <property type="project" value="EnsemblMetazoa"/>
</dbReference>
<keyword evidence="2 6" id="KW-0812">Transmembrane</keyword>
<feature type="transmembrane region" description="Helical" evidence="6">
    <location>
        <begin position="1775"/>
        <end position="1800"/>
    </location>
</feature>
<feature type="compositionally biased region" description="Polar residues" evidence="5">
    <location>
        <begin position="898"/>
        <end position="908"/>
    </location>
</feature>
<reference evidence="7 8" key="1">
    <citation type="journal article" date="2007" name="Nature">
        <title>Evolution of genes and genomes on the Drosophila phylogeny.</title>
        <authorList>
            <consortium name="Drosophila 12 Genomes Consortium"/>
            <person name="Clark A.G."/>
            <person name="Eisen M.B."/>
            <person name="Smith D.R."/>
            <person name="Bergman C.M."/>
            <person name="Oliver B."/>
            <person name="Markow T.A."/>
            <person name="Kaufman T.C."/>
            <person name="Kellis M."/>
            <person name="Gelbart W."/>
            <person name="Iyer V.N."/>
            <person name="Pollard D.A."/>
            <person name="Sackton T.B."/>
            <person name="Larracuente A.M."/>
            <person name="Singh N.D."/>
            <person name="Abad J.P."/>
            <person name="Abt D.N."/>
            <person name="Adryan B."/>
            <person name="Aguade M."/>
            <person name="Akashi H."/>
            <person name="Anderson W.W."/>
            <person name="Aquadro C.F."/>
            <person name="Ardell D.H."/>
            <person name="Arguello R."/>
            <person name="Artieri C.G."/>
            <person name="Barbash D.A."/>
            <person name="Barker D."/>
            <person name="Barsanti P."/>
            <person name="Batterham P."/>
            <person name="Batzoglou S."/>
            <person name="Begun D."/>
            <person name="Bhutkar A."/>
            <person name="Blanco E."/>
            <person name="Bosak S.A."/>
            <person name="Bradley R.K."/>
            <person name="Brand A.D."/>
            <person name="Brent M.R."/>
            <person name="Brooks A.N."/>
            <person name="Brown R.H."/>
            <person name="Butlin R.K."/>
            <person name="Caggese C."/>
            <person name="Calvi B.R."/>
            <person name="Bernardo de Carvalho A."/>
            <person name="Caspi A."/>
            <person name="Castrezana S."/>
            <person name="Celniker S.E."/>
            <person name="Chang J.L."/>
            <person name="Chapple C."/>
            <person name="Chatterji S."/>
            <person name="Chinwalla A."/>
            <person name="Civetta A."/>
            <person name="Clifton S.W."/>
            <person name="Comeron J.M."/>
            <person name="Costello J.C."/>
            <person name="Coyne J.A."/>
            <person name="Daub J."/>
            <person name="David R.G."/>
            <person name="Delcher A.L."/>
            <person name="Delehaunty K."/>
            <person name="Do C.B."/>
            <person name="Ebling H."/>
            <person name="Edwards K."/>
            <person name="Eickbush T."/>
            <person name="Evans J.D."/>
            <person name="Filipski A."/>
            <person name="Findeiss S."/>
            <person name="Freyhult E."/>
            <person name="Fulton L."/>
            <person name="Fulton R."/>
            <person name="Garcia A.C."/>
            <person name="Gardiner A."/>
            <person name="Garfield D.A."/>
            <person name="Garvin B.E."/>
            <person name="Gibson G."/>
            <person name="Gilbert D."/>
            <person name="Gnerre S."/>
            <person name="Godfrey J."/>
            <person name="Good R."/>
            <person name="Gotea V."/>
            <person name="Gravely B."/>
            <person name="Greenberg A.J."/>
            <person name="Griffiths-Jones S."/>
            <person name="Gross S."/>
            <person name="Guigo R."/>
            <person name="Gustafson E.A."/>
            <person name="Haerty W."/>
            <person name="Hahn M.W."/>
            <person name="Halligan D.L."/>
            <person name="Halpern A.L."/>
            <person name="Halter G.M."/>
            <person name="Han M.V."/>
            <person name="Heger A."/>
            <person name="Hillier L."/>
            <person name="Hinrichs A.S."/>
            <person name="Holmes I."/>
            <person name="Hoskins R.A."/>
            <person name="Hubisz M.J."/>
            <person name="Hultmark D."/>
            <person name="Huntley M.A."/>
            <person name="Jaffe D.B."/>
            <person name="Jagadeeshan S."/>
            <person name="Jeck W.R."/>
            <person name="Johnson J."/>
            <person name="Jones C.D."/>
            <person name="Jordan W.C."/>
            <person name="Karpen G.H."/>
            <person name="Kataoka E."/>
            <person name="Keightley P.D."/>
            <person name="Kheradpour P."/>
            <person name="Kirkness E.F."/>
            <person name="Koerich L.B."/>
            <person name="Kristiansen K."/>
            <person name="Kudrna D."/>
            <person name="Kulathinal R.J."/>
            <person name="Kumar S."/>
            <person name="Kwok R."/>
            <person name="Lander E."/>
            <person name="Langley C.H."/>
            <person name="Lapoint R."/>
            <person name="Lazzaro B.P."/>
            <person name="Lee S.J."/>
            <person name="Levesque L."/>
            <person name="Li R."/>
            <person name="Lin C.F."/>
            <person name="Lin M.F."/>
            <person name="Lindblad-Toh K."/>
            <person name="Llopart A."/>
            <person name="Long M."/>
            <person name="Low L."/>
            <person name="Lozovsky E."/>
            <person name="Lu J."/>
            <person name="Luo M."/>
            <person name="Machado C.A."/>
            <person name="Makalowski W."/>
            <person name="Marzo M."/>
            <person name="Matsuda M."/>
            <person name="Matzkin L."/>
            <person name="McAllister B."/>
            <person name="McBride C.S."/>
            <person name="McKernan B."/>
            <person name="McKernan K."/>
            <person name="Mendez-Lago M."/>
            <person name="Minx P."/>
            <person name="Mollenhauer M.U."/>
            <person name="Montooth K."/>
            <person name="Mount S.M."/>
            <person name="Mu X."/>
            <person name="Myers E."/>
            <person name="Negre B."/>
            <person name="Newfeld S."/>
            <person name="Nielsen R."/>
            <person name="Noor M.A."/>
            <person name="O'Grady P."/>
            <person name="Pachter L."/>
            <person name="Papaceit M."/>
            <person name="Parisi M.J."/>
            <person name="Parisi M."/>
            <person name="Parts L."/>
            <person name="Pedersen J.S."/>
            <person name="Pesole G."/>
            <person name="Phillippy A.M."/>
            <person name="Ponting C.P."/>
            <person name="Pop M."/>
            <person name="Porcelli D."/>
            <person name="Powell J.R."/>
            <person name="Prohaska S."/>
            <person name="Pruitt K."/>
            <person name="Puig M."/>
            <person name="Quesneville H."/>
            <person name="Ram K.R."/>
            <person name="Rand D."/>
            <person name="Rasmussen M.D."/>
            <person name="Reed L.K."/>
            <person name="Reenan R."/>
            <person name="Reily A."/>
            <person name="Remington K.A."/>
            <person name="Rieger T.T."/>
            <person name="Ritchie M.G."/>
            <person name="Robin C."/>
            <person name="Rogers Y.H."/>
            <person name="Rohde C."/>
            <person name="Rozas J."/>
            <person name="Rubenfield M.J."/>
            <person name="Ruiz A."/>
            <person name="Russo S."/>
            <person name="Salzberg S.L."/>
            <person name="Sanchez-Gracia A."/>
            <person name="Saranga D.J."/>
            <person name="Sato H."/>
            <person name="Schaeffer S.W."/>
            <person name="Schatz M.C."/>
            <person name="Schlenke T."/>
            <person name="Schwartz R."/>
            <person name="Segarra C."/>
            <person name="Singh R.S."/>
            <person name="Sirot L."/>
            <person name="Sirota M."/>
            <person name="Sisneros N.B."/>
            <person name="Smith C.D."/>
            <person name="Smith T.F."/>
            <person name="Spieth J."/>
            <person name="Stage D.E."/>
            <person name="Stark A."/>
            <person name="Stephan W."/>
            <person name="Strausberg R.L."/>
            <person name="Strempel S."/>
            <person name="Sturgill D."/>
            <person name="Sutton G."/>
            <person name="Sutton G.G."/>
            <person name="Tao W."/>
            <person name="Teichmann S."/>
            <person name="Tobari Y.N."/>
            <person name="Tomimura Y."/>
            <person name="Tsolas J.M."/>
            <person name="Valente V.L."/>
            <person name="Venter E."/>
            <person name="Venter J.C."/>
            <person name="Vicario S."/>
            <person name="Vieira F.G."/>
            <person name="Vilella A.J."/>
            <person name="Villasante A."/>
            <person name="Walenz B."/>
            <person name="Wang J."/>
            <person name="Wasserman M."/>
            <person name="Watts T."/>
            <person name="Wilson D."/>
            <person name="Wilson R.K."/>
            <person name="Wing R.A."/>
            <person name="Wolfner M.F."/>
            <person name="Wong A."/>
            <person name="Wong G.K."/>
            <person name="Wu C.I."/>
            <person name="Wu G."/>
            <person name="Yamamoto D."/>
            <person name="Yang H.P."/>
            <person name="Yang S.P."/>
            <person name="Yorke J.A."/>
            <person name="Yoshida K."/>
            <person name="Zdobnov E."/>
            <person name="Zhang P."/>
            <person name="Zhang Y."/>
            <person name="Zimin A.V."/>
            <person name="Baldwin J."/>
            <person name="Abdouelleil A."/>
            <person name="Abdulkadir J."/>
            <person name="Abebe A."/>
            <person name="Abera B."/>
            <person name="Abreu J."/>
            <person name="Acer S.C."/>
            <person name="Aftuck L."/>
            <person name="Alexander A."/>
            <person name="An P."/>
            <person name="Anderson E."/>
            <person name="Anderson S."/>
            <person name="Arachi H."/>
            <person name="Azer M."/>
            <person name="Bachantsang P."/>
            <person name="Barry A."/>
            <person name="Bayul T."/>
            <person name="Berlin A."/>
            <person name="Bessette D."/>
            <person name="Bloom T."/>
            <person name="Blye J."/>
            <person name="Boguslavskiy L."/>
            <person name="Bonnet C."/>
            <person name="Boukhgalter B."/>
            <person name="Bourzgui I."/>
            <person name="Brown A."/>
            <person name="Cahill P."/>
            <person name="Channer S."/>
            <person name="Cheshatsang Y."/>
            <person name="Chuda L."/>
            <person name="Citroen M."/>
            <person name="Collymore A."/>
            <person name="Cooke P."/>
            <person name="Costello M."/>
            <person name="D'Aco K."/>
            <person name="Daza R."/>
            <person name="De Haan G."/>
            <person name="DeGray S."/>
            <person name="DeMaso C."/>
            <person name="Dhargay N."/>
            <person name="Dooley K."/>
            <person name="Dooley E."/>
            <person name="Doricent M."/>
            <person name="Dorje P."/>
            <person name="Dorjee K."/>
            <person name="Dupes A."/>
            <person name="Elong R."/>
            <person name="Falk J."/>
            <person name="Farina A."/>
            <person name="Faro S."/>
            <person name="Ferguson D."/>
            <person name="Fisher S."/>
            <person name="Foley C.D."/>
            <person name="Franke A."/>
            <person name="Friedrich D."/>
            <person name="Gadbois L."/>
            <person name="Gearin G."/>
            <person name="Gearin C.R."/>
            <person name="Giannoukos G."/>
            <person name="Goode T."/>
            <person name="Graham J."/>
            <person name="Grandbois E."/>
            <person name="Grewal S."/>
            <person name="Gyaltsen K."/>
            <person name="Hafez N."/>
            <person name="Hagos B."/>
            <person name="Hall J."/>
            <person name="Henson C."/>
            <person name="Hollinger A."/>
            <person name="Honan T."/>
            <person name="Huard M.D."/>
            <person name="Hughes L."/>
            <person name="Hurhula B."/>
            <person name="Husby M.E."/>
            <person name="Kamat A."/>
            <person name="Kanga B."/>
            <person name="Kashin S."/>
            <person name="Khazanovich D."/>
            <person name="Kisner P."/>
            <person name="Lance K."/>
            <person name="Lara M."/>
            <person name="Lee W."/>
            <person name="Lennon N."/>
            <person name="Letendre F."/>
            <person name="LeVine R."/>
            <person name="Lipovsky A."/>
            <person name="Liu X."/>
            <person name="Liu J."/>
            <person name="Liu S."/>
            <person name="Lokyitsang T."/>
            <person name="Lokyitsang Y."/>
            <person name="Lubonja R."/>
            <person name="Lui A."/>
            <person name="MacDonald P."/>
            <person name="Magnisalis V."/>
            <person name="Maru K."/>
            <person name="Matthews C."/>
            <person name="McCusker W."/>
            <person name="McDonough S."/>
            <person name="Mehta T."/>
            <person name="Meldrim J."/>
            <person name="Meneus L."/>
            <person name="Mihai O."/>
            <person name="Mihalev A."/>
            <person name="Mihova T."/>
            <person name="Mittelman R."/>
            <person name="Mlenga V."/>
            <person name="Montmayeur A."/>
            <person name="Mulrain L."/>
            <person name="Navidi A."/>
            <person name="Naylor J."/>
            <person name="Negash T."/>
            <person name="Nguyen T."/>
            <person name="Nguyen N."/>
            <person name="Nicol R."/>
            <person name="Norbu C."/>
            <person name="Norbu N."/>
            <person name="Novod N."/>
            <person name="O'Neill B."/>
            <person name="Osman S."/>
            <person name="Markiewicz E."/>
            <person name="Oyono O.L."/>
            <person name="Patti C."/>
            <person name="Phunkhang P."/>
            <person name="Pierre F."/>
            <person name="Priest M."/>
            <person name="Raghuraman S."/>
            <person name="Rege F."/>
            <person name="Reyes R."/>
            <person name="Rise C."/>
            <person name="Rogov P."/>
            <person name="Ross K."/>
            <person name="Ryan E."/>
            <person name="Settipalli S."/>
            <person name="Shea T."/>
            <person name="Sherpa N."/>
            <person name="Shi L."/>
            <person name="Shih D."/>
            <person name="Sparrow T."/>
            <person name="Spaulding J."/>
            <person name="Stalker J."/>
            <person name="Stange-Thomann N."/>
            <person name="Stavropoulos S."/>
            <person name="Stone C."/>
            <person name="Strader C."/>
            <person name="Tesfaye S."/>
            <person name="Thomson T."/>
            <person name="Thoulutsang Y."/>
            <person name="Thoulutsang D."/>
            <person name="Topham K."/>
            <person name="Topping I."/>
            <person name="Tsamla T."/>
            <person name="Vassiliev H."/>
            <person name="Vo A."/>
            <person name="Wangchuk T."/>
            <person name="Wangdi T."/>
            <person name="Weiand M."/>
            <person name="Wilkinson J."/>
            <person name="Wilson A."/>
            <person name="Yadav S."/>
            <person name="Young G."/>
            <person name="Yu Q."/>
            <person name="Zembek L."/>
            <person name="Zhong D."/>
            <person name="Zimmer A."/>
            <person name="Zwirko Z."/>
            <person name="Jaffe D.B."/>
            <person name="Alvarez P."/>
            <person name="Brockman W."/>
            <person name="Butler J."/>
            <person name="Chin C."/>
            <person name="Gnerre S."/>
            <person name="Grabherr M."/>
            <person name="Kleber M."/>
            <person name="Mauceli E."/>
            <person name="MacCallum I."/>
        </authorList>
    </citation>
    <scope>NUCLEOTIDE SEQUENCE [LARGE SCALE GENOMIC DNA]</scope>
    <source>
        <strain evidence="8">Tucson 14024-0371.13</strain>
    </source>
</reference>